<dbReference type="CDD" id="cd07377">
    <property type="entry name" value="WHTH_GntR"/>
    <property type="match status" value="1"/>
</dbReference>
<dbReference type="SMART" id="SM00345">
    <property type="entry name" value="HTH_GNTR"/>
    <property type="match status" value="1"/>
</dbReference>
<name>A0A7G3GDP9_9NEIS</name>
<evidence type="ECO:0000259" key="4">
    <source>
        <dbReference type="PROSITE" id="PS50949"/>
    </source>
</evidence>
<reference evidence="5 6" key="1">
    <citation type="submission" date="2018-01" db="EMBL/GenBank/DDBJ databases">
        <title>Genome sequence of Iodobacter sp. strain PCH194 isolated from Indian Trans-Himalaya.</title>
        <authorList>
            <person name="Kumar V."/>
            <person name="Thakur V."/>
            <person name="Kumar S."/>
            <person name="Singh D."/>
        </authorList>
    </citation>
    <scope>NUCLEOTIDE SEQUENCE [LARGE SCALE GENOMIC DNA]</scope>
    <source>
        <strain evidence="5 6">PCH194</strain>
    </source>
</reference>
<dbReference type="AlphaFoldDB" id="A0A7G3GDP9"/>
<organism evidence="5 6">
    <name type="scientific">Iodobacter fluviatilis</name>
    <dbReference type="NCBI Taxonomy" id="537"/>
    <lineage>
        <taxon>Bacteria</taxon>
        <taxon>Pseudomonadati</taxon>
        <taxon>Pseudomonadota</taxon>
        <taxon>Betaproteobacteria</taxon>
        <taxon>Neisseriales</taxon>
        <taxon>Chitinibacteraceae</taxon>
        <taxon>Iodobacter</taxon>
    </lineage>
</organism>
<dbReference type="SUPFAM" id="SSF64288">
    <property type="entry name" value="Chorismate lyase-like"/>
    <property type="match status" value="1"/>
</dbReference>
<dbReference type="Gene3D" id="3.40.1410.10">
    <property type="entry name" value="Chorismate lyase-like"/>
    <property type="match status" value="1"/>
</dbReference>
<gene>
    <name evidence="5" type="ORF">C1H71_15575</name>
</gene>
<evidence type="ECO:0000313" key="5">
    <source>
        <dbReference type="EMBL" id="QBC44815.1"/>
    </source>
</evidence>
<feature type="domain" description="HTH gntR-type" evidence="4">
    <location>
        <begin position="20"/>
        <end position="88"/>
    </location>
</feature>
<dbReference type="Pfam" id="PF07702">
    <property type="entry name" value="UTRA"/>
    <property type="match status" value="1"/>
</dbReference>
<dbReference type="EMBL" id="CP025781">
    <property type="protein sequence ID" value="QBC44815.1"/>
    <property type="molecule type" value="Genomic_DNA"/>
</dbReference>
<dbReference type="GO" id="GO:0003677">
    <property type="term" value="F:DNA binding"/>
    <property type="evidence" value="ECO:0007669"/>
    <property type="project" value="UniProtKB-KW"/>
</dbReference>
<dbReference type="GO" id="GO:0045892">
    <property type="term" value="P:negative regulation of DNA-templated transcription"/>
    <property type="evidence" value="ECO:0007669"/>
    <property type="project" value="TreeGrafter"/>
</dbReference>
<evidence type="ECO:0000313" key="6">
    <source>
        <dbReference type="Proteomes" id="UP000515917"/>
    </source>
</evidence>
<dbReference type="InterPro" id="IPR036388">
    <property type="entry name" value="WH-like_DNA-bd_sf"/>
</dbReference>
<keyword evidence="6" id="KW-1185">Reference proteome</keyword>
<dbReference type="Pfam" id="PF00392">
    <property type="entry name" value="GntR"/>
    <property type="match status" value="1"/>
</dbReference>
<proteinExistence type="predicted"/>
<evidence type="ECO:0000256" key="1">
    <source>
        <dbReference type="ARBA" id="ARBA00023015"/>
    </source>
</evidence>
<sequence length="253" mass="28468">MMLQHDKKQPILNMSKLAAIPLYRQVIRAVTTAVDAGEWGADESLPSENDLAHRFGVSQGTVRKALDVLVVEGVLYRRQGVGTFVSDASDFLAQALFVPLSGYGGEKPKIEMLGCVRIHAGEQLAEILGLRRGAALWQVRRLLRVAGTVIGLEEMFLPEANFPNLEMRRIRELRGNLRELCWRDFGMRLKDGEVRYRAIPAASAEARLLQVEVHEPLLQLVRLARDFDGKPQVWSVAWFRSEQRAFQAPPEQA</sequence>
<dbReference type="PROSITE" id="PS50949">
    <property type="entry name" value="HTH_GNTR"/>
    <property type="match status" value="1"/>
</dbReference>
<accession>A0A7G3GDP9</accession>
<keyword evidence="1" id="KW-0805">Transcription regulation</keyword>
<dbReference type="InterPro" id="IPR011663">
    <property type="entry name" value="UTRA"/>
</dbReference>
<dbReference type="GO" id="GO:0003700">
    <property type="term" value="F:DNA-binding transcription factor activity"/>
    <property type="evidence" value="ECO:0007669"/>
    <property type="project" value="InterPro"/>
</dbReference>
<dbReference type="SUPFAM" id="SSF46785">
    <property type="entry name" value="Winged helix' DNA-binding domain"/>
    <property type="match status" value="1"/>
</dbReference>
<dbReference type="SMART" id="SM00866">
    <property type="entry name" value="UTRA"/>
    <property type="match status" value="1"/>
</dbReference>
<dbReference type="InterPro" id="IPR050679">
    <property type="entry name" value="Bact_HTH_transcr_reg"/>
</dbReference>
<dbReference type="PRINTS" id="PR00035">
    <property type="entry name" value="HTHGNTR"/>
</dbReference>
<protein>
    <submittedName>
        <fullName evidence="5">GntR family transcriptional regulator</fullName>
    </submittedName>
</protein>
<dbReference type="InterPro" id="IPR000524">
    <property type="entry name" value="Tscrpt_reg_HTH_GntR"/>
</dbReference>
<dbReference type="InterPro" id="IPR036390">
    <property type="entry name" value="WH_DNA-bd_sf"/>
</dbReference>
<dbReference type="KEGG" id="ifl:C1H71_15575"/>
<dbReference type="Proteomes" id="UP000515917">
    <property type="component" value="Chromosome"/>
</dbReference>
<keyword evidence="3" id="KW-0804">Transcription</keyword>
<keyword evidence="2" id="KW-0238">DNA-binding</keyword>
<dbReference type="InterPro" id="IPR028978">
    <property type="entry name" value="Chorismate_lyase_/UTRA_dom_sf"/>
</dbReference>
<dbReference type="PANTHER" id="PTHR44846:SF1">
    <property type="entry name" value="MANNOSYL-D-GLYCERATE TRANSPORT_METABOLISM SYSTEM REPRESSOR MNGR-RELATED"/>
    <property type="match status" value="1"/>
</dbReference>
<evidence type="ECO:0000256" key="2">
    <source>
        <dbReference type="ARBA" id="ARBA00023125"/>
    </source>
</evidence>
<dbReference type="Gene3D" id="1.10.10.10">
    <property type="entry name" value="Winged helix-like DNA-binding domain superfamily/Winged helix DNA-binding domain"/>
    <property type="match status" value="1"/>
</dbReference>
<dbReference type="PANTHER" id="PTHR44846">
    <property type="entry name" value="MANNOSYL-D-GLYCERATE TRANSPORT/METABOLISM SYSTEM REPRESSOR MNGR-RELATED"/>
    <property type="match status" value="1"/>
</dbReference>
<evidence type="ECO:0000256" key="3">
    <source>
        <dbReference type="ARBA" id="ARBA00023163"/>
    </source>
</evidence>